<evidence type="ECO:0000313" key="11">
    <source>
        <dbReference type="EMBL" id="MCW4128715.1"/>
    </source>
</evidence>
<keyword evidence="3 8" id="KW-1134">Transmembrane beta strand</keyword>
<evidence type="ECO:0000256" key="1">
    <source>
        <dbReference type="ARBA" id="ARBA00004571"/>
    </source>
</evidence>
<dbReference type="GO" id="GO:0044718">
    <property type="term" value="P:siderophore transmembrane transport"/>
    <property type="evidence" value="ECO:0007669"/>
    <property type="project" value="TreeGrafter"/>
</dbReference>
<evidence type="ECO:0000256" key="8">
    <source>
        <dbReference type="PROSITE-ProRule" id="PRU01360"/>
    </source>
</evidence>
<dbReference type="NCBIfam" id="TIGR04056">
    <property type="entry name" value="OMP_RagA_SusC"/>
    <property type="match status" value="1"/>
</dbReference>
<dbReference type="AlphaFoldDB" id="A0AAP3BD03"/>
<sequence length="995" mass="109988">MEKRLMTFFACLFLSLGMALAQTQVSGNVTSSEDGSPVIGASVKVVGTNTGTVTDIDGNFMLTLQKPNAELEISYIGMVSKRLKASAKMNILLDSDSQSLEQVIITGYGAAKKLGSVVGAISNVGEKKLQSIVTPNFTDALAGQVSGLSVLTSAGDPSQSAAIRLRGVNSINSSNQPLFILDGSPISSSFFSTLNPSDIANITVLKDAASTAIYGSRAANGVIVITSKQGKYNESVQMTVKAQYGISTPTADGTTMMNSEQYIQFRDLIGQPVSDNIRNLVSKYGISTNWRDELLSSSAPTSDINATLQGGGQTMNYYLSFNHHEQDGLIEQSNMRRSTLAARINARLNKFFKVGYSANFGVQDYAVNSAWNDKNGIYLNNPLVAARMALPYDTPYYYSFDDNGNMIKGDRAAMLLYSGITMPWWGISKSDVSRKRVTLNMSLNEQFTPIEGLTFTAVQSLFGYDYTLDGRNLPYDKVTTPMGQTIAARSGSVQTNFSRYYAYTLTHTAEYRKNFGNHYLNVLVGEETRLEKSNEFGAYSKGQTDERRLLLTAGTTMDPAQQTDSREKIVANSIFGNVEYNYLEKYYVYGSLRRDGSSKFAPDHRWGTFWSAGLKWDAKKEDFLKNVSWLDALSLSANYGTTGNDSGAGAYDFYGLFGNGSNYNGEGSITISQASNYTLTWETVSKFNLGLNIGLFDRLNLEANYYINKTSDMLMDIPYSMTTGFESGKGNIGALTNKGFELSANLDLIKTKDIRWTLSANVGYNKNEITELFAGRDEYVIAGTGLKLQIGHPYGEFYSVRYAGVDPRTGEPMYYDKNGNITKVYNEDENSVFLGKNRYAPWIGGFGTNFTWKGLSIIADFAWQSGKYMTINDNYFIMNAGQGTSFNQSVEMLNIWTHPGQITDIPAYGYDVQFDDHLLSNASFLRMKTLTIQYELPKKWMAATRCIKGAKVFGIARNLFTITDFKGYDPEPDINLVQFNYPNTRQFVIGAELTF</sequence>
<dbReference type="InterPro" id="IPR039426">
    <property type="entry name" value="TonB-dep_rcpt-like"/>
</dbReference>
<dbReference type="InterPro" id="IPR023996">
    <property type="entry name" value="TonB-dep_OMP_SusC/RagA"/>
</dbReference>
<dbReference type="PANTHER" id="PTHR30069">
    <property type="entry name" value="TONB-DEPENDENT OUTER MEMBRANE RECEPTOR"/>
    <property type="match status" value="1"/>
</dbReference>
<evidence type="ECO:0000256" key="9">
    <source>
        <dbReference type="SAM" id="SignalP"/>
    </source>
</evidence>
<evidence type="ECO:0000256" key="5">
    <source>
        <dbReference type="ARBA" id="ARBA00022729"/>
    </source>
</evidence>
<keyword evidence="7 8" id="KW-0998">Cell outer membrane</keyword>
<keyword evidence="6 8" id="KW-0472">Membrane</keyword>
<dbReference type="InterPro" id="IPR008969">
    <property type="entry name" value="CarboxyPept-like_regulatory"/>
</dbReference>
<evidence type="ECO:0000256" key="6">
    <source>
        <dbReference type="ARBA" id="ARBA00023136"/>
    </source>
</evidence>
<dbReference type="Gene3D" id="2.40.170.20">
    <property type="entry name" value="TonB-dependent receptor, beta-barrel domain"/>
    <property type="match status" value="1"/>
</dbReference>
<keyword evidence="5 9" id="KW-0732">Signal</keyword>
<feature type="domain" description="TonB-dependent receptor plug" evidence="10">
    <location>
        <begin position="116"/>
        <end position="222"/>
    </location>
</feature>
<dbReference type="InterPro" id="IPR012910">
    <property type="entry name" value="Plug_dom"/>
</dbReference>
<evidence type="ECO:0000313" key="12">
    <source>
        <dbReference type="Proteomes" id="UP001209344"/>
    </source>
</evidence>
<dbReference type="RefSeq" id="WP_264966400.1">
    <property type="nucleotide sequence ID" value="NZ_JAPDVK010000003.1"/>
</dbReference>
<name>A0AAP3BD03_9BACT</name>
<reference evidence="11" key="1">
    <citation type="submission" date="2022-11" db="EMBL/GenBank/DDBJ databases">
        <title>Genomic repertoires linked with pathogenic potency of arthritogenic Prevotella copri isolated from the gut of rheumatoid arthritis patients.</title>
        <authorList>
            <person name="Nii T."/>
            <person name="Maeda Y."/>
            <person name="Motooka D."/>
            <person name="Naito M."/>
            <person name="Matsumoto Y."/>
            <person name="Ogawa T."/>
            <person name="Oguro-Igashira E."/>
            <person name="Kishikawa T."/>
            <person name="Yamashita M."/>
            <person name="Koizumi S."/>
            <person name="Kurakawa T."/>
            <person name="Okumura R."/>
            <person name="Kayama H."/>
            <person name="Murakami M."/>
            <person name="Sakaguchi T."/>
            <person name="Das B."/>
            <person name="Nakamura S."/>
            <person name="Okada Y."/>
            <person name="Kumanogoh A."/>
            <person name="Takeda K."/>
        </authorList>
    </citation>
    <scope>NUCLEOTIDE SEQUENCE</scope>
    <source>
        <strain evidence="11">F3-75</strain>
    </source>
</reference>
<dbReference type="NCBIfam" id="TIGR04057">
    <property type="entry name" value="SusC_RagA_signa"/>
    <property type="match status" value="1"/>
</dbReference>
<keyword evidence="4 8" id="KW-0812">Transmembrane</keyword>
<dbReference type="GO" id="GO:0009279">
    <property type="term" value="C:cell outer membrane"/>
    <property type="evidence" value="ECO:0007669"/>
    <property type="project" value="UniProtKB-SubCell"/>
</dbReference>
<dbReference type="Pfam" id="PF13715">
    <property type="entry name" value="CarbopepD_reg_2"/>
    <property type="match status" value="1"/>
</dbReference>
<keyword evidence="11" id="KW-0675">Receptor</keyword>
<comment type="similarity">
    <text evidence="8">Belongs to the TonB-dependent receptor family.</text>
</comment>
<dbReference type="InterPro" id="IPR036942">
    <property type="entry name" value="Beta-barrel_TonB_sf"/>
</dbReference>
<dbReference type="GO" id="GO:0015344">
    <property type="term" value="F:siderophore uptake transmembrane transporter activity"/>
    <property type="evidence" value="ECO:0007669"/>
    <property type="project" value="TreeGrafter"/>
</dbReference>
<evidence type="ECO:0000256" key="7">
    <source>
        <dbReference type="ARBA" id="ARBA00023237"/>
    </source>
</evidence>
<gene>
    <name evidence="11" type="ORF">ONT16_10725</name>
</gene>
<feature type="chain" id="PRO_5042931664" evidence="9">
    <location>
        <begin position="22"/>
        <end position="995"/>
    </location>
</feature>
<accession>A0AAP3BD03</accession>
<dbReference type="Pfam" id="PF07715">
    <property type="entry name" value="Plug"/>
    <property type="match status" value="1"/>
</dbReference>
<dbReference type="PANTHER" id="PTHR30069:SF29">
    <property type="entry name" value="HEMOGLOBIN AND HEMOGLOBIN-HAPTOGLOBIN-BINDING PROTEIN 1-RELATED"/>
    <property type="match status" value="1"/>
</dbReference>
<organism evidence="11 12">
    <name type="scientific">Segatella copri</name>
    <dbReference type="NCBI Taxonomy" id="165179"/>
    <lineage>
        <taxon>Bacteria</taxon>
        <taxon>Pseudomonadati</taxon>
        <taxon>Bacteroidota</taxon>
        <taxon>Bacteroidia</taxon>
        <taxon>Bacteroidales</taxon>
        <taxon>Prevotellaceae</taxon>
        <taxon>Segatella</taxon>
    </lineage>
</organism>
<dbReference type="PROSITE" id="PS52016">
    <property type="entry name" value="TONB_DEPENDENT_REC_3"/>
    <property type="match status" value="1"/>
</dbReference>
<feature type="signal peptide" evidence="9">
    <location>
        <begin position="1"/>
        <end position="21"/>
    </location>
</feature>
<dbReference type="EMBL" id="JAPDVK010000003">
    <property type="protein sequence ID" value="MCW4128715.1"/>
    <property type="molecule type" value="Genomic_DNA"/>
</dbReference>
<protein>
    <submittedName>
        <fullName evidence="11">TonB-dependent receptor</fullName>
    </submittedName>
</protein>
<dbReference type="Gene3D" id="2.60.40.1120">
    <property type="entry name" value="Carboxypeptidase-like, regulatory domain"/>
    <property type="match status" value="1"/>
</dbReference>
<dbReference type="InterPro" id="IPR023997">
    <property type="entry name" value="TonB-dep_OMP_SusC/RagA_CS"/>
</dbReference>
<evidence type="ECO:0000256" key="3">
    <source>
        <dbReference type="ARBA" id="ARBA00022452"/>
    </source>
</evidence>
<dbReference type="SUPFAM" id="SSF49464">
    <property type="entry name" value="Carboxypeptidase regulatory domain-like"/>
    <property type="match status" value="1"/>
</dbReference>
<dbReference type="SUPFAM" id="SSF56935">
    <property type="entry name" value="Porins"/>
    <property type="match status" value="1"/>
</dbReference>
<dbReference type="Proteomes" id="UP001209344">
    <property type="component" value="Unassembled WGS sequence"/>
</dbReference>
<comment type="subcellular location">
    <subcellularLocation>
        <location evidence="1 8">Cell outer membrane</location>
        <topology evidence="1 8">Multi-pass membrane protein</topology>
    </subcellularLocation>
</comment>
<evidence type="ECO:0000256" key="4">
    <source>
        <dbReference type="ARBA" id="ARBA00022692"/>
    </source>
</evidence>
<keyword evidence="2 8" id="KW-0813">Transport</keyword>
<proteinExistence type="inferred from homology"/>
<comment type="caution">
    <text evidence="11">The sequence shown here is derived from an EMBL/GenBank/DDBJ whole genome shotgun (WGS) entry which is preliminary data.</text>
</comment>
<dbReference type="Gene3D" id="2.170.130.10">
    <property type="entry name" value="TonB-dependent receptor, plug domain"/>
    <property type="match status" value="1"/>
</dbReference>
<evidence type="ECO:0000259" key="10">
    <source>
        <dbReference type="Pfam" id="PF07715"/>
    </source>
</evidence>
<evidence type="ECO:0000256" key="2">
    <source>
        <dbReference type="ARBA" id="ARBA00022448"/>
    </source>
</evidence>
<dbReference type="InterPro" id="IPR037066">
    <property type="entry name" value="Plug_dom_sf"/>
</dbReference>